<accession>A0ABR1QSJ5</accession>
<organism evidence="1 2">
    <name type="scientific">Apiospora aurea</name>
    <dbReference type="NCBI Taxonomy" id="335848"/>
    <lineage>
        <taxon>Eukaryota</taxon>
        <taxon>Fungi</taxon>
        <taxon>Dikarya</taxon>
        <taxon>Ascomycota</taxon>
        <taxon>Pezizomycotina</taxon>
        <taxon>Sordariomycetes</taxon>
        <taxon>Xylariomycetidae</taxon>
        <taxon>Amphisphaeriales</taxon>
        <taxon>Apiosporaceae</taxon>
        <taxon>Apiospora</taxon>
    </lineage>
</organism>
<sequence>MKATWASRVRPETTEVVQALFGTEDQEYSDNNSALYNAQRHLQKEFTKACKEETETNGRPWEWGPLFRYTRQMHHLTLFVGELRSDVLNHNNPDTEVVTESIIVFRELILDEDIWEGLSDKDIRDGLVDAVPDLMRVVLAMREEGNGKLTADNLHADILDIMLKGFKKNNIIPERAAPA</sequence>
<protein>
    <submittedName>
        <fullName evidence="1">Uncharacterized protein</fullName>
    </submittedName>
</protein>
<evidence type="ECO:0000313" key="2">
    <source>
        <dbReference type="Proteomes" id="UP001391051"/>
    </source>
</evidence>
<evidence type="ECO:0000313" key="1">
    <source>
        <dbReference type="EMBL" id="KAK7962913.1"/>
    </source>
</evidence>
<dbReference type="RefSeq" id="XP_066705024.1">
    <property type="nucleotide sequence ID" value="XM_066839960.1"/>
</dbReference>
<dbReference type="EMBL" id="JAQQWE010000002">
    <property type="protein sequence ID" value="KAK7962913.1"/>
    <property type="molecule type" value="Genomic_DNA"/>
</dbReference>
<gene>
    <name evidence="1" type="ORF">PG986_003738</name>
</gene>
<keyword evidence="2" id="KW-1185">Reference proteome</keyword>
<proteinExistence type="predicted"/>
<name>A0ABR1QSJ5_9PEZI</name>
<reference evidence="1 2" key="1">
    <citation type="submission" date="2023-01" db="EMBL/GenBank/DDBJ databases">
        <title>Analysis of 21 Apiospora genomes using comparative genomics revels a genus with tremendous synthesis potential of carbohydrate active enzymes and secondary metabolites.</title>
        <authorList>
            <person name="Sorensen T."/>
        </authorList>
    </citation>
    <scope>NUCLEOTIDE SEQUENCE [LARGE SCALE GENOMIC DNA]</scope>
    <source>
        <strain evidence="1 2">CBS 24483</strain>
    </source>
</reference>
<dbReference type="GeneID" id="92073022"/>
<comment type="caution">
    <text evidence="1">The sequence shown here is derived from an EMBL/GenBank/DDBJ whole genome shotgun (WGS) entry which is preliminary data.</text>
</comment>
<dbReference type="Proteomes" id="UP001391051">
    <property type="component" value="Unassembled WGS sequence"/>
</dbReference>